<dbReference type="AlphaFoldDB" id="F0ZT04"/>
<dbReference type="GeneID" id="10507938"/>
<dbReference type="InParanoid" id="F0ZT04"/>
<gene>
    <name evidence="1" type="ORF">DICPUDRAFT_155072</name>
</gene>
<evidence type="ECO:0000313" key="2">
    <source>
        <dbReference type="Proteomes" id="UP000001064"/>
    </source>
</evidence>
<dbReference type="Proteomes" id="UP000001064">
    <property type="component" value="Unassembled WGS sequence"/>
</dbReference>
<protein>
    <submittedName>
        <fullName evidence="1">Uncharacterized protein</fullName>
    </submittedName>
</protein>
<dbReference type="RefSeq" id="XP_003290542.1">
    <property type="nucleotide sequence ID" value="XM_003290494.1"/>
</dbReference>
<reference evidence="2" key="1">
    <citation type="journal article" date="2011" name="Genome Biol.">
        <title>Comparative genomics of the social amoebae Dictyostelium discoideum and Dictyostelium purpureum.</title>
        <authorList>
            <consortium name="US DOE Joint Genome Institute (JGI-PGF)"/>
            <person name="Sucgang R."/>
            <person name="Kuo A."/>
            <person name="Tian X."/>
            <person name="Salerno W."/>
            <person name="Parikh A."/>
            <person name="Feasley C.L."/>
            <person name="Dalin E."/>
            <person name="Tu H."/>
            <person name="Huang E."/>
            <person name="Barry K."/>
            <person name="Lindquist E."/>
            <person name="Shapiro H."/>
            <person name="Bruce D."/>
            <person name="Schmutz J."/>
            <person name="Salamov A."/>
            <person name="Fey P."/>
            <person name="Gaudet P."/>
            <person name="Anjard C."/>
            <person name="Babu M.M."/>
            <person name="Basu S."/>
            <person name="Bushmanova Y."/>
            <person name="van der Wel H."/>
            <person name="Katoh-Kurasawa M."/>
            <person name="Dinh C."/>
            <person name="Coutinho P.M."/>
            <person name="Saito T."/>
            <person name="Elias M."/>
            <person name="Schaap P."/>
            <person name="Kay R.R."/>
            <person name="Henrissat B."/>
            <person name="Eichinger L."/>
            <person name="Rivero F."/>
            <person name="Putnam N.H."/>
            <person name="West C.M."/>
            <person name="Loomis W.F."/>
            <person name="Chisholm R.L."/>
            <person name="Shaulsky G."/>
            <person name="Strassmann J.E."/>
            <person name="Queller D.C."/>
            <person name="Kuspa A."/>
            <person name="Grigoriev I.V."/>
        </authorList>
    </citation>
    <scope>NUCLEOTIDE SEQUENCE [LARGE SCALE GENOMIC DNA]</scope>
    <source>
        <strain evidence="2">QSDP1</strain>
    </source>
</reference>
<sequence length="51" mass="5888">MTLTIEILKDNEVPYFLLEKIQGIFHHRSNSSKSTNSFLSQLVLQVFHIGI</sequence>
<proteinExistence type="predicted"/>
<accession>F0ZT04</accession>
<name>F0ZT04_DICPU</name>
<dbReference type="EMBL" id="GL871166">
    <property type="protein sequence ID" value="EGC32934.1"/>
    <property type="molecule type" value="Genomic_DNA"/>
</dbReference>
<dbReference type="VEuPathDB" id="AmoebaDB:DICPUDRAFT_155072"/>
<organism evidence="1 2">
    <name type="scientific">Dictyostelium purpureum</name>
    <name type="common">Slime mold</name>
    <dbReference type="NCBI Taxonomy" id="5786"/>
    <lineage>
        <taxon>Eukaryota</taxon>
        <taxon>Amoebozoa</taxon>
        <taxon>Evosea</taxon>
        <taxon>Eumycetozoa</taxon>
        <taxon>Dictyostelia</taxon>
        <taxon>Dictyosteliales</taxon>
        <taxon>Dictyosteliaceae</taxon>
        <taxon>Dictyostelium</taxon>
    </lineage>
</organism>
<dbReference type="KEGG" id="dpp:DICPUDRAFT_155072"/>
<evidence type="ECO:0000313" key="1">
    <source>
        <dbReference type="EMBL" id="EGC32934.1"/>
    </source>
</evidence>
<keyword evidence="2" id="KW-1185">Reference proteome</keyword>